<dbReference type="RefSeq" id="WP_271215541.1">
    <property type="nucleotide sequence ID" value="NZ_BAAAVD010000006.1"/>
</dbReference>
<feature type="region of interest" description="Disordered" evidence="8">
    <location>
        <begin position="358"/>
        <end position="378"/>
    </location>
</feature>
<sequence>MAARTERIFERFCEGQSVEGDVRPVILKSWRRCQELGLVPERLGFADPVEIDVDCAFARVARPVFERFQTVIADTSASLLLTNEQARMLQRYESDLQLKRTLDRKCHFPGVQYTEALLGTNAAETPLREKRLVRVVGSEHLAGCMQPFTATGVPILDPLTGYARGVVTIACLNKYAHPEMSVLARQVAEAIEQRLLEQSTAQERALLDAYLRTVDLPDLLPAQEAESLLRDLPLGDRLALEEKAAELIAYGQRAAVEVSLSHGRNATLRSLPGPEPAGMVGVVAQVRIQGGRWQCLTDDPVTSACDRLGRSAAPPATVVHNQNTANGELVVNDGAAGGGDPASTAPGAARLLAVGNAWPGMGEKNETRPPSGSPREASTPVDPWLFLFGEPEVGRLATAARKRLRLLCEATMNIGQTLDVVRTAEELAEVTVSRFADLVTVDLSEGVMRGEEAAALAGGLRRVAVQSARENVSPVAAGEPVHYLASSQQARCLARGETVLWPDPGGARPVQVAGEPASSVIAVPLLAQDRVLGAVTFTRWQASDPFEDDDVSLAEELVSRAAVCIDNARRYTRERAISLELERATASLQRSLELQRRFTTDASHELRTPLAGLRAQLEEAQLHPDQTHLSELIDHTLRDVNRLQAIIDDLTLLARLSAVPPTAFERIDLAELAEAEIRSRTGDRHEVRLDVHPGVTVDVVPSQICRLLHNLLDNAQRHAAHVIVVRVRRIVGEAELSVTDDGPGVPEGECDHIFQSFTRLDTARSRDHGGTGLGLAIARGIAHAHHGTLHVQNASSHGARFILHLPLISPSPARRDA</sequence>
<dbReference type="InterPro" id="IPR003018">
    <property type="entry name" value="GAF"/>
</dbReference>
<dbReference type="SUPFAM" id="SSF55781">
    <property type="entry name" value="GAF domain-like"/>
    <property type="match status" value="1"/>
</dbReference>
<dbReference type="Pfam" id="PF01590">
    <property type="entry name" value="GAF"/>
    <property type="match status" value="1"/>
</dbReference>
<keyword evidence="5" id="KW-0808">Transferase</keyword>
<evidence type="ECO:0000256" key="5">
    <source>
        <dbReference type="ARBA" id="ARBA00022679"/>
    </source>
</evidence>
<gene>
    <name evidence="10" type="ORF">GCM10017600_03670</name>
</gene>
<dbReference type="GO" id="GO:0000155">
    <property type="term" value="F:phosphorelay sensor kinase activity"/>
    <property type="evidence" value="ECO:0007669"/>
    <property type="project" value="InterPro"/>
</dbReference>
<dbReference type="GO" id="GO:0005886">
    <property type="term" value="C:plasma membrane"/>
    <property type="evidence" value="ECO:0007669"/>
    <property type="project" value="UniProtKB-SubCell"/>
</dbReference>
<evidence type="ECO:0000313" key="11">
    <source>
        <dbReference type="Proteomes" id="UP001143474"/>
    </source>
</evidence>
<keyword evidence="11" id="KW-1185">Reference proteome</keyword>
<dbReference type="InterPro" id="IPR003661">
    <property type="entry name" value="HisK_dim/P_dom"/>
</dbReference>
<proteinExistence type="predicted"/>
<dbReference type="CDD" id="cd00075">
    <property type="entry name" value="HATPase"/>
    <property type="match status" value="1"/>
</dbReference>
<evidence type="ECO:0000259" key="9">
    <source>
        <dbReference type="PROSITE" id="PS50109"/>
    </source>
</evidence>
<dbReference type="SUPFAM" id="SSF55874">
    <property type="entry name" value="ATPase domain of HSP90 chaperone/DNA topoisomerase II/histidine kinase"/>
    <property type="match status" value="1"/>
</dbReference>
<dbReference type="InterPro" id="IPR005467">
    <property type="entry name" value="His_kinase_dom"/>
</dbReference>
<name>A0A9W6HVA5_9ACTN</name>
<dbReference type="FunFam" id="3.30.450.40:FF:000035">
    <property type="entry name" value="PAS sensor protein"/>
    <property type="match status" value="1"/>
</dbReference>
<dbReference type="SMART" id="SM00388">
    <property type="entry name" value="HisKA"/>
    <property type="match status" value="1"/>
</dbReference>
<keyword evidence="4" id="KW-0597">Phosphoprotein</keyword>
<evidence type="ECO:0000256" key="4">
    <source>
        <dbReference type="ARBA" id="ARBA00022553"/>
    </source>
</evidence>
<dbReference type="PROSITE" id="PS50109">
    <property type="entry name" value="HIS_KIN"/>
    <property type="match status" value="1"/>
</dbReference>
<feature type="domain" description="Histidine kinase" evidence="9">
    <location>
        <begin position="601"/>
        <end position="809"/>
    </location>
</feature>
<evidence type="ECO:0000256" key="1">
    <source>
        <dbReference type="ARBA" id="ARBA00000085"/>
    </source>
</evidence>
<dbReference type="SMART" id="SM00065">
    <property type="entry name" value="GAF"/>
    <property type="match status" value="1"/>
</dbReference>
<dbReference type="Gene3D" id="3.30.565.10">
    <property type="entry name" value="Histidine kinase-like ATPase, C-terminal domain"/>
    <property type="match status" value="1"/>
</dbReference>
<dbReference type="InterPro" id="IPR050736">
    <property type="entry name" value="Sensor_HK_Regulatory"/>
</dbReference>
<evidence type="ECO:0000256" key="8">
    <source>
        <dbReference type="SAM" id="MobiDB-lite"/>
    </source>
</evidence>
<dbReference type="SUPFAM" id="SSF47384">
    <property type="entry name" value="Homodimeric domain of signal transducing histidine kinase"/>
    <property type="match status" value="1"/>
</dbReference>
<comment type="caution">
    <text evidence="10">The sequence shown here is derived from an EMBL/GenBank/DDBJ whole genome shotgun (WGS) entry which is preliminary data.</text>
</comment>
<dbReference type="InterPro" id="IPR036097">
    <property type="entry name" value="HisK_dim/P_sf"/>
</dbReference>
<accession>A0A9W6HVA5</accession>
<organism evidence="10 11">
    <name type="scientific">Streptosporangium carneum</name>
    <dbReference type="NCBI Taxonomy" id="47481"/>
    <lineage>
        <taxon>Bacteria</taxon>
        <taxon>Bacillati</taxon>
        <taxon>Actinomycetota</taxon>
        <taxon>Actinomycetes</taxon>
        <taxon>Streptosporangiales</taxon>
        <taxon>Streptosporangiaceae</taxon>
        <taxon>Streptosporangium</taxon>
    </lineage>
</organism>
<dbReference type="SMART" id="SM00387">
    <property type="entry name" value="HATPase_c"/>
    <property type="match status" value="1"/>
</dbReference>
<dbReference type="PANTHER" id="PTHR43711">
    <property type="entry name" value="TWO-COMPONENT HISTIDINE KINASE"/>
    <property type="match status" value="1"/>
</dbReference>
<dbReference type="Proteomes" id="UP001143474">
    <property type="component" value="Unassembled WGS sequence"/>
</dbReference>
<dbReference type="AlphaFoldDB" id="A0A9W6HVA5"/>
<evidence type="ECO:0000256" key="2">
    <source>
        <dbReference type="ARBA" id="ARBA00004236"/>
    </source>
</evidence>
<keyword evidence="6" id="KW-0418">Kinase</keyword>
<comment type="subcellular location">
    <subcellularLocation>
        <location evidence="2">Cell membrane</location>
    </subcellularLocation>
</comment>
<evidence type="ECO:0000256" key="6">
    <source>
        <dbReference type="ARBA" id="ARBA00022777"/>
    </source>
</evidence>
<dbReference type="InterPro" id="IPR036890">
    <property type="entry name" value="HATPase_C_sf"/>
</dbReference>
<comment type="catalytic activity">
    <reaction evidence="1">
        <text>ATP + protein L-histidine = ADP + protein N-phospho-L-histidine.</text>
        <dbReference type="EC" id="2.7.13.3"/>
    </reaction>
</comment>
<dbReference type="CDD" id="cd00082">
    <property type="entry name" value="HisKA"/>
    <property type="match status" value="1"/>
</dbReference>
<protein>
    <recommendedName>
        <fullName evidence="3">histidine kinase</fullName>
        <ecNumber evidence="3">2.7.13.3</ecNumber>
    </recommendedName>
</protein>
<dbReference type="Pfam" id="PF00512">
    <property type="entry name" value="HisKA"/>
    <property type="match status" value="1"/>
</dbReference>
<dbReference type="EMBL" id="BSEV01000001">
    <property type="protein sequence ID" value="GLK06962.1"/>
    <property type="molecule type" value="Genomic_DNA"/>
</dbReference>
<reference evidence="10" key="1">
    <citation type="journal article" date="2014" name="Int. J. Syst. Evol. Microbiol.">
        <title>Complete genome sequence of Corynebacterium casei LMG S-19264T (=DSM 44701T), isolated from a smear-ripened cheese.</title>
        <authorList>
            <consortium name="US DOE Joint Genome Institute (JGI-PGF)"/>
            <person name="Walter F."/>
            <person name="Albersmeier A."/>
            <person name="Kalinowski J."/>
            <person name="Ruckert C."/>
        </authorList>
    </citation>
    <scope>NUCLEOTIDE SEQUENCE</scope>
    <source>
        <strain evidence="10">VKM Ac-2007</strain>
    </source>
</reference>
<dbReference type="Pfam" id="PF02518">
    <property type="entry name" value="HATPase_c"/>
    <property type="match status" value="1"/>
</dbReference>
<dbReference type="InterPro" id="IPR029016">
    <property type="entry name" value="GAF-like_dom_sf"/>
</dbReference>
<keyword evidence="7" id="KW-0902">Two-component regulatory system</keyword>
<evidence type="ECO:0000256" key="7">
    <source>
        <dbReference type="ARBA" id="ARBA00023012"/>
    </source>
</evidence>
<reference evidence="10" key="2">
    <citation type="submission" date="2023-01" db="EMBL/GenBank/DDBJ databases">
        <authorList>
            <person name="Sun Q."/>
            <person name="Evtushenko L."/>
        </authorList>
    </citation>
    <scope>NUCLEOTIDE SEQUENCE</scope>
    <source>
        <strain evidence="10">VKM Ac-2007</strain>
    </source>
</reference>
<evidence type="ECO:0000256" key="3">
    <source>
        <dbReference type="ARBA" id="ARBA00012438"/>
    </source>
</evidence>
<dbReference type="EC" id="2.7.13.3" evidence="3"/>
<dbReference type="PANTHER" id="PTHR43711:SF1">
    <property type="entry name" value="HISTIDINE KINASE 1"/>
    <property type="match status" value="1"/>
</dbReference>
<dbReference type="PRINTS" id="PR00344">
    <property type="entry name" value="BCTRLSENSOR"/>
</dbReference>
<evidence type="ECO:0000313" key="10">
    <source>
        <dbReference type="EMBL" id="GLK06962.1"/>
    </source>
</evidence>
<dbReference type="InterPro" id="IPR003594">
    <property type="entry name" value="HATPase_dom"/>
</dbReference>
<dbReference type="InterPro" id="IPR004358">
    <property type="entry name" value="Sig_transdc_His_kin-like_C"/>
</dbReference>
<dbReference type="Gene3D" id="3.30.450.40">
    <property type="match status" value="2"/>
</dbReference>
<dbReference type="Gene3D" id="1.10.287.130">
    <property type="match status" value="1"/>
</dbReference>